<dbReference type="SUPFAM" id="SSF54427">
    <property type="entry name" value="NTF2-like"/>
    <property type="match status" value="1"/>
</dbReference>
<keyword evidence="2" id="KW-1185">Reference proteome</keyword>
<gene>
    <name evidence="1" type="ORF">NU09_2183</name>
</gene>
<comment type="caution">
    <text evidence="1">The sequence shown here is derived from an EMBL/GenBank/DDBJ whole genome shotgun (WGS) entry which is preliminary data.</text>
</comment>
<dbReference type="Proteomes" id="UP000289775">
    <property type="component" value="Unassembled WGS sequence"/>
</dbReference>
<proteinExistence type="predicted"/>
<name>A0A444W914_9FLAO</name>
<dbReference type="AlphaFoldDB" id="A0A444W914"/>
<evidence type="ECO:0000313" key="1">
    <source>
        <dbReference type="EMBL" id="RYJ42397.1"/>
    </source>
</evidence>
<dbReference type="EMBL" id="JUIW01000007">
    <property type="protein sequence ID" value="RYJ42397.1"/>
    <property type="molecule type" value="Genomic_DNA"/>
</dbReference>
<evidence type="ECO:0000313" key="2">
    <source>
        <dbReference type="Proteomes" id="UP000289775"/>
    </source>
</evidence>
<organism evidence="1 2">
    <name type="scientific">Flavobacterium beibuense</name>
    <dbReference type="NCBI Taxonomy" id="657326"/>
    <lineage>
        <taxon>Bacteria</taxon>
        <taxon>Pseudomonadati</taxon>
        <taxon>Bacteroidota</taxon>
        <taxon>Flavobacteriia</taxon>
        <taxon>Flavobacteriales</taxon>
        <taxon>Flavobacteriaceae</taxon>
        <taxon>Flavobacterium</taxon>
    </lineage>
</organism>
<dbReference type="Gene3D" id="3.10.450.50">
    <property type="match status" value="1"/>
</dbReference>
<evidence type="ECO:0008006" key="3">
    <source>
        <dbReference type="Google" id="ProtNLM"/>
    </source>
</evidence>
<sequence length="75" mass="8675">MEIKEFIDSWLEATNSIDTKHYLDFFLPEAILDDPSVGEKFTGHSGIKYYFESYFIGYNTQTVLNELIVNKDNSA</sequence>
<reference evidence="1 2" key="1">
    <citation type="submission" date="2014-12" db="EMBL/GenBank/DDBJ databases">
        <title>Genome sequence of Flavobacterium beibuense RSKm HC5.</title>
        <authorList>
            <person name="Kim J.F."/>
            <person name="Song J.Y."/>
            <person name="Kwak M.-J."/>
            <person name="Lee S.-W."/>
        </authorList>
    </citation>
    <scope>NUCLEOTIDE SEQUENCE [LARGE SCALE GENOMIC DNA]</scope>
    <source>
        <strain evidence="1 2">RSKm HC5</strain>
    </source>
</reference>
<dbReference type="RefSeq" id="WP_242501860.1">
    <property type="nucleotide sequence ID" value="NZ_JUIW01000007.1"/>
</dbReference>
<protein>
    <recommendedName>
        <fullName evidence="3">Nuclear transport factor 2 family protein</fullName>
    </recommendedName>
</protein>
<dbReference type="InterPro" id="IPR032710">
    <property type="entry name" value="NTF2-like_dom_sf"/>
</dbReference>
<accession>A0A444W914</accession>